<dbReference type="EMBL" id="JAPDRQ010000038">
    <property type="protein sequence ID" value="KAJ9659590.1"/>
    <property type="molecule type" value="Genomic_DNA"/>
</dbReference>
<gene>
    <name evidence="1" type="ORF">H2198_003003</name>
</gene>
<evidence type="ECO:0000313" key="1">
    <source>
        <dbReference type="EMBL" id="KAJ9659590.1"/>
    </source>
</evidence>
<dbReference type="Proteomes" id="UP001172386">
    <property type="component" value="Unassembled WGS sequence"/>
</dbReference>
<comment type="caution">
    <text evidence="1">The sequence shown here is derived from an EMBL/GenBank/DDBJ whole genome shotgun (WGS) entry which is preliminary data.</text>
</comment>
<name>A0ACC3AD27_9EURO</name>
<sequence length="555" mass="61243">MDSITQSRHDENLQRVQTLGSVKLRHEDNKEIILIPTPSDDPNDPLNWSKPFKVYLMLLTCLILILANFLAVGPSVTIIETTIDLLHATPPIPSVPQTLAPASIAAFTSAVTKMSYVFSGMALMQGFSNLIWMPLIVKYGRRPVYIFSWLGYTIFAVVASRAYNWSILLGSRIVLGFFPGTAECMAPLTIADLTFLHQRGVMMALYAVALGSGGSIGSVIDGALSTTTDWRAIYYLGAGLSGFVTILIFFTFPETAYNRLAAPMKSRVSDGLPEKLEKETNTSINATHVEVEQHVIPPKKSFAQNLKITNGILTQESMFTIFLRPLAMFVLPPVFWATIMLGLHVGFYVVIGNTVATSFTQNYHFSTLQVGLLWFAVIIGSLIGLPLAGWWTDWVADLLTRRNHGIREPEMRLPAMILGMLVAPGGILLYGLGIGYKLHWAAPAFGLLLFSVALAVNGNIAMVYTIDAYRPVAGEVVVTQMGLKAGFAFLLGFYANKWILNVGYPGTFGAQTGIIFVVAACWLPLYVWGKRIRHATFKWSIMSIMRWELDREIGE</sequence>
<evidence type="ECO:0000313" key="2">
    <source>
        <dbReference type="Proteomes" id="UP001172386"/>
    </source>
</evidence>
<protein>
    <submittedName>
        <fullName evidence="1">Uncharacterized protein</fullName>
    </submittedName>
</protein>
<accession>A0ACC3AD27</accession>
<reference evidence="1" key="1">
    <citation type="submission" date="2022-10" db="EMBL/GenBank/DDBJ databases">
        <title>Culturing micro-colonial fungi from biological soil crusts in the Mojave desert and describing Neophaeococcomyces mojavensis, and introducing the new genera and species Taxawa tesnikishii.</title>
        <authorList>
            <person name="Kurbessoian T."/>
            <person name="Stajich J.E."/>
        </authorList>
    </citation>
    <scope>NUCLEOTIDE SEQUENCE</scope>
    <source>
        <strain evidence="1">JES_112</strain>
    </source>
</reference>
<keyword evidence="2" id="KW-1185">Reference proteome</keyword>
<organism evidence="1 2">
    <name type="scientific">Neophaeococcomyces mojaviensis</name>
    <dbReference type="NCBI Taxonomy" id="3383035"/>
    <lineage>
        <taxon>Eukaryota</taxon>
        <taxon>Fungi</taxon>
        <taxon>Dikarya</taxon>
        <taxon>Ascomycota</taxon>
        <taxon>Pezizomycotina</taxon>
        <taxon>Eurotiomycetes</taxon>
        <taxon>Chaetothyriomycetidae</taxon>
        <taxon>Chaetothyriales</taxon>
        <taxon>Chaetothyriales incertae sedis</taxon>
        <taxon>Neophaeococcomyces</taxon>
    </lineage>
</organism>
<proteinExistence type="predicted"/>